<dbReference type="Proteomes" id="UP000262825">
    <property type="component" value="Unassembled WGS sequence"/>
</dbReference>
<accession>A0A376BBF9</accession>
<comment type="pathway">
    <text evidence="1 10">Sulfur metabolism; glutathione biosynthesis; glutathione from L-cysteine and L-glutamate: step 2/2.</text>
</comment>
<evidence type="ECO:0000256" key="9">
    <source>
        <dbReference type="ARBA" id="ARBA00022842"/>
    </source>
</evidence>
<evidence type="ECO:0000256" key="12">
    <source>
        <dbReference type="PIRSR" id="PIRSR001558-2"/>
    </source>
</evidence>
<keyword evidence="6 10" id="KW-0479">Metal-binding</keyword>
<dbReference type="InterPro" id="IPR014042">
    <property type="entry name" value="Glutathione_synthase_a-hlx"/>
</dbReference>
<feature type="binding site" evidence="11">
    <location>
        <position position="224"/>
    </location>
    <ligand>
        <name>substrate</name>
    </ligand>
</feature>
<dbReference type="InterPro" id="IPR014709">
    <property type="entry name" value="Glutathione_synthase_C_euk"/>
</dbReference>
<dbReference type="GO" id="GO:0000287">
    <property type="term" value="F:magnesium ion binding"/>
    <property type="evidence" value="ECO:0007669"/>
    <property type="project" value="UniProtKB-UniRule"/>
</dbReference>
<evidence type="ECO:0000256" key="10">
    <source>
        <dbReference type="PIRNR" id="PIRNR001558"/>
    </source>
</evidence>
<dbReference type="InterPro" id="IPR004887">
    <property type="entry name" value="GSH_synth_subst-bd"/>
</dbReference>
<feature type="binding site" evidence="13">
    <location>
        <begin position="275"/>
        <end position="278"/>
    </location>
    <ligand>
        <name>substrate</name>
    </ligand>
</feature>
<feature type="binding site" evidence="13">
    <location>
        <begin position="144"/>
        <end position="147"/>
    </location>
    <ligand>
        <name>substrate</name>
    </ligand>
</feature>
<evidence type="ECO:0000256" key="3">
    <source>
        <dbReference type="ARBA" id="ARBA00011738"/>
    </source>
</evidence>
<feature type="binding site" evidence="11">
    <location>
        <position position="123"/>
    </location>
    <ligand>
        <name>substrate</name>
    </ligand>
</feature>
<evidence type="ECO:0000256" key="8">
    <source>
        <dbReference type="ARBA" id="ARBA00022840"/>
    </source>
</evidence>
<keyword evidence="5 10" id="KW-0317">Glutathione biosynthesis</keyword>
<comment type="subunit">
    <text evidence="3">Homodimer.</text>
</comment>
<evidence type="ECO:0000256" key="11">
    <source>
        <dbReference type="PIRSR" id="PIRSR001558-1"/>
    </source>
</evidence>
<evidence type="ECO:0000256" key="13">
    <source>
        <dbReference type="PIRSR" id="PIRSR001558-3"/>
    </source>
</evidence>
<dbReference type="FunFam" id="3.40.50.1760:FF:000001">
    <property type="entry name" value="Glutathione synthetase"/>
    <property type="match status" value="1"/>
</dbReference>
<organism evidence="15 16">
    <name type="scientific">Saccharomycodes ludwigii</name>
    <dbReference type="NCBI Taxonomy" id="36035"/>
    <lineage>
        <taxon>Eukaryota</taxon>
        <taxon>Fungi</taxon>
        <taxon>Dikarya</taxon>
        <taxon>Ascomycota</taxon>
        <taxon>Saccharomycotina</taxon>
        <taxon>Saccharomycetes</taxon>
        <taxon>Saccharomycodales</taxon>
        <taxon>Saccharomycodaceae</taxon>
        <taxon>Saccharomycodes</taxon>
    </lineage>
</organism>
<dbReference type="AlphaFoldDB" id="A0A376BBF9"/>
<feature type="binding site" evidence="11">
    <location>
        <begin position="371"/>
        <end position="380"/>
    </location>
    <ligand>
        <name>ATP</name>
        <dbReference type="ChEBI" id="CHEBI:30616"/>
    </ligand>
</feature>
<evidence type="ECO:0000256" key="1">
    <source>
        <dbReference type="ARBA" id="ARBA00004965"/>
    </source>
</evidence>
<feature type="binding site" evidence="11">
    <location>
        <begin position="404"/>
        <end position="407"/>
    </location>
    <ligand>
        <name>ATP</name>
        <dbReference type="ChEBI" id="CHEBI:30616"/>
    </ligand>
</feature>
<evidence type="ECO:0000313" key="15">
    <source>
        <dbReference type="EMBL" id="SSD61931.1"/>
    </source>
</evidence>
<feature type="binding site" evidence="11">
    <location>
        <position position="458"/>
    </location>
    <ligand>
        <name>ATP</name>
        <dbReference type="ChEBI" id="CHEBI:30616"/>
    </ligand>
</feature>
<protein>
    <recommendedName>
        <fullName evidence="10">Glutathione synthetase</fullName>
        <shortName evidence="10">GSH-S</shortName>
        <ecNumber evidence="10">6.3.2.3</ecNumber>
    </recommendedName>
</protein>
<evidence type="ECO:0000313" key="16">
    <source>
        <dbReference type="Proteomes" id="UP000262825"/>
    </source>
</evidence>
<dbReference type="Gene3D" id="1.10.1080.10">
    <property type="entry name" value="Glutathione Synthetase, Chain A, domain 3"/>
    <property type="match status" value="1"/>
</dbReference>
<dbReference type="GO" id="GO:0004363">
    <property type="term" value="F:glutathione synthase activity"/>
    <property type="evidence" value="ECO:0007669"/>
    <property type="project" value="UniProtKB-UniRule"/>
</dbReference>
<sequence>MSYPVLSDDEITQKLLPTINQWCLCNGLLMYPPAFQSSPNSATVAPITIYPTIIPLSAFKEAVSVQTIYNELYVKVIQDTEWLEIETEKLSRYDLTFTGRLWDMYLKAKKIGIIQKLELGIFRNDFLLDKGEQQQIKQVEFNTVSVSFGGLSSKVSHLHSYLYKHELYGSNFEGCEIPISESSKLLADGLSQGVRAYEKQNQPLNGQTVVAFIVQDGERNVFDQRILEYNLWEKHSIKSIRMTIHEIHKLTAKNDLGGKLIYKPTNEEISVVYFRSGYSPQDFKSEQDWENRLFLETSLAIKAPSLKTQLSGTKKIQQLLTEHETLSKFIDTEKIKKITPTFVKIYPLDDSELGQLARKLAFESPENYVLKPQREGGGNNIYKEDIPKFLNSMNKSEWNAYILMELINPEPTEKNVILRDNKLYRESILSELGIFGVVLFDNDRILYNEYSGWLLRSKFSSSNEGGVAAGFGCVDSVALLRY</sequence>
<dbReference type="InterPro" id="IPR014049">
    <property type="entry name" value="Glutathione_synthase_N_euk"/>
</dbReference>
<comment type="similarity">
    <text evidence="2 10">Belongs to the eukaryotic GSH synthase family.</text>
</comment>
<keyword evidence="16" id="KW-1185">Reference proteome</keyword>
<feature type="binding site" evidence="11">
    <location>
        <position position="456"/>
    </location>
    <ligand>
        <name>substrate</name>
    </ligand>
</feature>
<feature type="binding site" evidence="11">
    <location>
        <position position="382"/>
    </location>
    <ligand>
        <name>ATP</name>
        <dbReference type="ChEBI" id="CHEBI:30616"/>
    </ligand>
</feature>
<dbReference type="NCBIfam" id="TIGR01986">
    <property type="entry name" value="glut_syn_euk"/>
    <property type="match status" value="1"/>
</dbReference>
<dbReference type="PANTHER" id="PTHR11130:SF0">
    <property type="entry name" value="GLUTATHIONE SYNTHETASE"/>
    <property type="match status" value="1"/>
</dbReference>
<keyword evidence="7 10" id="KW-0547">Nucleotide-binding</keyword>
<dbReference type="EC" id="6.3.2.3" evidence="10"/>
<evidence type="ECO:0000256" key="2">
    <source>
        <dbReference type="ARBA" id="ARBA00010385"/>
    </source>
</evidence>
<feature type="binding site" evidence="11">
    <location>
        <position position="464"/>
    </location>
    <ligand>
        <name>ATP</name>
        <dbReference type="ChEBI" id="CHEBI:30616"/>
    </ligand>
</feature>
<reference evidence="16" key="1">
    <citation type="submission" date="2018-06" db="EMBL/GenBank/DDBJ databases">
        <authorList>
            <person name="Guldener U."/>
        </authorList>
    </citation>
    <scope>NUCLEOTIDE SEQUENCE [LARGE SCALE GENOMIC DNA]</scope>
    <source>
        <strain evidence="16">UTAD17</strain>
    </source>
</reference>
<name>A0A376BBF9_9ASCO</name>
<evidence type="ECO:0000256" key="5">
    <source>
        <dbReference type="ARBA" id="ARBA00022684"/>
    </source>
</evidence>
<dbReference type="OrthoDB" id="2020073at2759"/>
<dbReference type="FunFam" id="3.30.1490.50:FF:000002">
    <property type="entry name" value="Glutathione synthetase"/>
    <property type="match status" value="1"/>
</dbReference>
<dbReference type="InterPro" id="IPR005615">
    <property type="entry name" value="Glutathione_synthase"/>
</dbReference>
<evidence type="ECO:0000259" key="14">
    <source>
        <dbReference type="Pfam" id="PF03199"/>
    </source>
</evidence>
<dbReference type="GO" id="GO:0043295">
    <property type="term" value="F:glutathione binding"/>
    <property type="evidence" value="ECO:0007669"/>
    <property type="project" value="UniProtKB-UniRule"/>
</dbReference>
<dbReference type="PIRSF" id="PIRSF001558">
    <property type="entry name" value="GSHase"/>
    <property type="match status" value="1"/>
</dbReference>
<feature type="domain" description="Glutathione synthase substrate-binding" evidence="14">
    <location>
        <begin position="208"/>
        <end position="311"/>
    </location>
</feature>
<dbReference type="SUPFAM" id="SSF52440">
    <property type="entry name" value="PreATP-grasp domain"/>
    <property type="match status" value="1"/>
</dbReference>
<comment type="catalytic activity">
    <reaction evidence="10">
        <text>gamma-L-glutamyl-L-cysteine + glycine + ATP = glutathione + ADP + phosphate + H(+)</text>
        <dbReference type="Rhea" id="RHEA:13557"/>
        <dbReference type="ChEBI" id="CHEBI:15378"/>
        <dbReference type="ChEBI" id="CHEBI:30616"/>
        <dbReference type="ChEBI" id="CHEBI:43474"/>
        <dbReference type="ChEBI" id="CHEBI:57305"/>
        <dbReference type="ChEBI" id="CHEBI:57925"/>
        <dbReference type="ChEBI" id="CHEBI:58173"/>
        <dbReference type="ChEBI" id="CHEBI:456216"/>
        <dbReference type="EC" id="6.3.2.3"/>
    </reaction>
</comment>
<dbReference type="GO" id="GO:0005829">
    <property type="term" value="C:cytosol"/>
    <property type="evidence" value="ECO:0007669"/>
    <property type="project" value="TreeGrafter"/>
</dbReference>
<dbReference type="PANTHER" id="PTHR11130">
    <property type="entry name" value="GLUTATHIONE SYNTHETASE"/>
    <property type="match status" value="1"/>
</dbReference>
<evidence type="ECO:0000256" key="7">
    <source>
        <dbReference type="ARBA" id="ARBA00022741"/>
    </source>
</evidence>
<comment type="cofactor">
    <cofactor evidence="10 12">
        <name>Mg(2+)</name>
        <dbReference type="ChEBI" id="CHEBI:18420"/>
    </cofactor>
    <text evidence="10 12">Binds 1 Mg(2+) ion per subunit.</text>
</comment>
<gene>
    <name evidence="15" type="ORF">SCODWIG_03692</name>
</gene>
<feature type="binding site" evidence="13">
    <location>
        <begin position="467"/>
        <end position="468"/>
    </location>
    <ligand>
        <name>substrate</name>
    </ligand>
</feature>
<evidence type="ECO:0000256" key="4">
    <source>
        <dbReference type="ARBA" id="ARBA00022598"/>
    </source>
</evidence>
<dbReference type="InterPro" id="IPR037013">
    <property type="entry name" value="GSH-S_sub-bd_sf"/>
</dbReference>
<dbReference type="Gene3D" id="3.30.1490.80">
    <property type="match status" value="1"/>
</dbReference>
<feature type="binding site" evidence="11">
    <location>
        <position position="140"/>
    </location>
    <ligand>
        <name>ATP</name>
        <dbReference type="ChEBI" id="CHEBI:30616"/>
    </ligand>
</feature>
<keyword evidence="4 10" id="KW-0436">Ligase</keyword>
<proteinExistence type="inferred from homology"/>
<dbReference type="UniPathway" id="UPA00142">
    <property type="reaction ID" value="UER00210"/>
</dbReference>
<feature type="binding site" evidence="12">
    <location>
        <position position="142"/>
    </location>
    <ligand>
        <name>Mg(2+)</name>
        <dbReference type="ChEBI" id="CHEBI:18420"/>
    </ligand>
</feature>
<evidence type="ECO:0000256" key="6">
    <source>
        <dbReference type="ARBA" id="ARBA00022723"/>
    </source>
</evidence>
<keyword evidence="9 10" id="KW-0460">Magnesium</keyword>
<dbReference type="Gene3D" id="3.30.1490.50">
    <property type="match status" value="1"/>
</dbReference>
<dbReference type="Gene3D" id="3.30.470.20">
    <property type="entry name" value="ATP-grasp fold, B domain"/>
    <property type="match status" value="1"/>
</dbReference>
<feature type="binding site" evidence="13">
    <location>
        <begin position="218"/>
        <end position="220"/>
    </location>
    <ligand>
        <name>substrate</name>
    </ligand>
</feature>
<dbReference type="GO" id="GO:0005524">
    <property type="term" value="F:ATP binding"/>
    <property type="evidence" value="ECO:0007669"/>
    <property type="project" value="UniProtKB-UniRule"/>
</dbReference>
<dbReference type="VEuPathDB" id="FungiDB:SCODWIG_03692"/>
<dbReference type="Gene3D" id="3.40.50.1760">
    <property type="entry name" value="Glutathione synthase, substrate-binding domain superfamily, eukaryotic"/>
    <property type="match status" value="1"/>
</dbReference>
<keyword evidence="8 10" id="KW-0067">ATP-binding</keyword>
<feature type="binding site" evidence="12">
    <location>
        <position position="375"/>
    </location>
    <ligand>
        <name>Mg(2+)</name>
        <dbReference type="ChEBI" id="CHEBI:18420"/>
    </ligand>
</feature>
<dbReference type="Pfam" id="PF03917">
    <property type="entry name" value="GSH_synth_ATP"/>
    <property type="match status" value="1"/>
</dbReference>
<dbReference type="InterPro" id="IPR016185">
    <property type="entry name" value="PreATP-grasp_dom_sf"/>
</dbReference>
<dbReference type="Pfam" id="PF03199">
    <property type="entry name" value="GSH_synthase"/>
    <property type="match status" value="1"/>
</dbReference>
<feature type="binding site" evidence="12">
    <location>
        <position position="140"/>
    </location>
    <ligand>
        <name>Mg(2+)</name>
        <dbReference type="ChEBI" id="CHEBI:18420"/>
    </ligand>
</feature>
<dbReference type="SUPFAM" id="SSF56059">
    <property type="entry name" value="Glutathione synthetase ATP-binding domain-like"/>
    <property type="match status" value="1"/>
</dbReference>
<dbReference type="EMBL" id="UFAJ01000997">
    <property type="protein sequence ID" value="SSD61931.1"/>
    <property type="molecule type" value="Genomic_DNA"/>
</dbReference>
<feature type="binding site" evidence="11">
    <location>
        <position position="314"/>
    </location>
    <ligand>
        <name>ATP</name>
        <dbReference type="ChEBI" id="CHEBI:30616"/>
    </ligand>
</feature>
<feature type="binding site" evidence="11">
    <location>
        <position position="431"/>
    </location>
    <ligand>
        <name>ATP</name>
        <dbReference type="ChEBI" id="CHEBI:30616"/>
    </ligand>
</feature>